<comment type="pathway">
    <text evidence="1">tRNA modification; 5-methoxycarbonylmethyl-2-thiouridine-tRNA biosynthesis.</text>
</comment>
<dbReference type="InterPro" id="IPR027417">
    <property type="entry name" value="P-loop_NTPase"/>
</dbReference>
<evidence type="ECO:0000256" key="2">
    <source>
        <dbReference type="ARBA" id="ARBA00008837"/>
    </source>
</evidence>
<reference evidence="4 5" key="1">
    <citation type="journal article" date="2022" name="Allergy">
        <title>Genome assembly and annotation of Periplaneta americana reveal a comprehensive cockroach allergen profile.</title>
        <authorList>
            <person name="Wang L."/>
            <person name="Xiong Q."/>
            <person name="Saelim N."/>
            <person name="Wang L."/>
            <person name="Nong W."/>
            <person name="Wan A.T."/>
            <person name="Shi M."/>
            <person name="Liu X."/>
            <person name="Cao Q."/>
            <person name="Hui J.H.L."/>
            <person name="Sookrung N."/>
            <person name="Leung T.F."/>
            <person name="Tungtrongchitr A."/>
            <person name="Tsui S.K.W."/>
        </authorList>
    </citation>
    <scope>NUCLEOTIDE SEQUENCE [LARGE SCALE GENOMIC DNA]</scope>
    <source>
        <strain evidence="4">PWHHKU_190912</strain>
    </source>
</reference>
<dbReference type="Proteomes" id="UP001148838">
    <property type="component" value="Unassembled WGS sequence"/>
</dbReference>
<comment type="caution">
    <text evidence="4">The sequence shown here is derived from an EMBL/GenBank/DDBJ whole genome shotgun (WGS) entry which is preliminary data.</text>
</comment>
<dbReference type="Gene3D" id="3.40.50.300">
    <property type="entry name" value="P-loop containing nucleotide triphosphate hydrolases"/>
    <property type="match status" value="1"/>
</dbReference>
<evidence type="ECO:0000313" key="4">
    <source>
        <dbReference type="EMBL" id="KAJ4445917.1"/>
    </source>
</evidence>
<name>A0ABQ8THM7_PERAM</name>
<protein>
    <recommendedName>
        <fullName evidence="3">Elongator complex protein 6</fullName>
    </recommendedName>
</protein>
<dbReference type="InterPro" id="IPR018627">
    <property type="entry name" value="ELP6"/>
</dbReference>
<accession>A0ABQ8THM7</accession>
<evidence type="ECO:0000313" key="5">
    <source>
        <dbReference type="Proteomes" id="UP001148838"/>
    </source>
</evidence>
<dbReference type="PANTHER" id="PTHR16184:SF6">
    <property type="entry name" value="ELONGATOR COMPLEX PROTEIN 6"/>
    <property type="match status" value="1"/>
</dbReference>
<dbReference type="PANTHER" id="PTHR16184">
    <property type="entry name" value="ELONGATOR COMPLEX PROTEIN 6"/>
    <property type="match status" value="1"/>
</dbReference>
<keyword evidence="5" id="KW-1185">Reference proteome</keyword>
<gene>
    <name evidence="4" type="ORF">ANN_12603</name>
</gene>
<organism evidence="4 5">
    <name type="scientific">Periplaneta americana</name>
    <name type="common">American cockroach</name>
    <name type="synonym">Blatta americana</name>
    <dbReference type="NCBI Taxonomy" id="6978"/>
    <lineage>
        <taxon>Eukaryota</taxon>
        <taxon>Metazoa</taxon>
        <taxon>Ecdysozoa</taxon>
        <taxon>Arthropoda</taxon>
        <taxon>Hexapoda</taxon>
        <taxon>Insecta</taxon>
        <taxon>Pterygota</taxon>
        <taxon>Neoptera</taxon>
        <taxon>Polyneoptera</taxon>
        <taxon>Dictyoptera</taxon>
        <taxon>Blattodea</taxon>
        <taxon>Blattoidea</taxon>
        <taxon>Blattidae</taxon>
        <taxon>Blattinae</taxon>
        <taxon>Periplaneta</taxon>
    </lineage>
</organism>
<evidence type="ECO:0000256" key="3">
    <source>
        <dbReference type="ARBA" id="ARBA00020263"/>
    </source>
</evidence>
<dbReference type="CDD" id="cd19495">
    <property type="entry name" value="Elp6"/>
    <property type="match status" value="1"/>
</dbReference>
<comment type="similarity">
    <text evidence="2">Belongs to the ELP6 family.</text>
</comment>
<dbReference type="Pfam" id="PF09807">
    <property type="entry name" value="ELP6"/>
    <property type="match status" value="1"/>
</dbReference>
<dbReference type="EMBL" id="JAJSOF020000009">
    <property type="protein sequence ID" value="KAJ4445917.1"/>
    <property type="molecule type" value="Genomic_DNA"/>
</dbReference>
<evidence type="ECO:0000256" key="1">
    <source>
        <dbReference type="ARBA" id="ARBA00005043"/>
    </source>
</evidence>
<proteinExistence type="inferred from homology"/>
<sequence length="309" mass="34475">MAALVCSALGTDKESLTGKLISIEEHHGSDGNFVLNCLIADQVQKDGGVCLLALHNTFGHYHNVGTKLGYNLQQLQDKGFVETIEILKLLNESMNSNSESNNRWLLLGKEDLIVKNIFLMIKEKIDKLLQVRKLTSLVIDDLSDLLCLGIPLKEILLFFQYCRTLLESEHGVSLIVLTHIADGDEEQRLLSASVAHVADIVVTICGLKTGRSNDVSGALKVHHKGWNDAVTVQEWNKQNFYHFKLLDRQVKTFAPDPVKRIRVLQPEGCRKVGRPKGRCIDGVNGDAKSLGIRNWWNRIDGQTGVEEDS</sequence>